<dbReference type="EMBL" id="JBHRTE010000059">
    <property type="protein sequence ID" value="MFC3169199.1"/>
    <property type="molecule type" value="Genomic_DNA"/>
</dbReference>
<reference evidence="3" key="1">
    <citation type="journal article" date="2019" name="Int. J. Syst. Evol. Microbiol.">
        <title>The Global Catalogue of Microorganisms (GCM) 10K type strain sequencing project: providing services to taxonomists for standard genome sequencing and annotation.</title>
        <authorList>
            <consortium name="The Broad Institute Genomics Platform"/>
            <consortium name="The Broad Institute Genome Sequencing Center for Infectious Disease"/>
            <person name="Wu L."/>
            <person name="Ma J."/>
        </authorList>
    </citation>
    <scope>NUCLEOTIDE SEQUENCE [LARGE SCALE GENOMIC DNA]</scope>
    <source>
        <strain evidence="3">KCTC 52239</strain>
    </source>
</reference>
<accession>A0ABV7IF04</accession>
<keyword evidence="1" id="KW-0812">Transmembrane</keyword>
<keyword evidence="1" id="KW-1133">Transmembrane helix</keyword>
<sequence>MIKTIAPIFILKTRSFWLGILPLLLTGIDSLLSGVAAGGDGGPLVHLVAQILGYDPAAIRSFLLAITPVWGLILAQQRGGFAGGIPRPYTMNPAKERQIIEAIENGKTAFEAGKKIGKAVNAI</sequence>
<organism evidence="2 3">
    <name type="scientific">Paracoccus fontiphilus</name>
    <dbReference type="NCBI Taxonomy" id="1815556"/>
    <lineage>
        <taxon>Bacteria</taxon>
        <taxon>Pseudomonadati</taxon>
        <taxon>Pseudomonadota</taxon>
        <taxon>Alphaproteobacteria</taxon>
        <taxon>Rhodobacterales</taxon>
        <taxon>Paracoccaceae</taxon>
        <taxon>Paracoccus</taxon>
    </lineage>
</organism>
<evidence type="ECO:0000256" key="1">
    <source>
        <dbReference type="SAM" id="Phobius"/>
    </source>
</evidence>
<evidence type="ECO:0000313" key="2">
    <source>
        <dbReference type="EMBL" id="MFC3169199.1"/>
    </source>
</evidence>
<name>A0ABV7IF04_9RHOB</name>
<feature type="transmembrane region" description="Helical" evidence="1">
    <location>
        <begin position="16"/>
        <end position="37"/>
    </location>
</feature>
<evidence type="ECO:0000313" key="3">
    <source>
        <dbReference type="Proteomes" id="UP001595557"/>
    </source>
</evidence>
<keyword evidence="1" id="KW-0472">Membrane</keyword>
<dbReference type="RefSeq" id="WP_207464359.1">
    <property type="nucleotide sequence ID" value="NZ_JAFNAW010000001.1"/>
</dbReference>
<feature type="transmembrane region" description="Helical" evidence="1">
    <location>
        <begin position="57"/>
        <end position="75"/>
    </location>
</feature>
<keyword evidence="3" id="KW-1185">Reference proteome</keyword>
<dbReference type="Proteomes" id="UP001595557">
    <property type="component" value="Unassembled WGS sequence"/>
</dbReference>
<protein>
    <submittedName>
        <fullName evidence="2">Uncharacterized protein</fullName>
    </submittedName>
</protein>
<comment type="caution">
    <text evidence="2">The sequence shown here is derived from an EMBL/GenBank/DDBJ whole genome shotgun (WGS) entry which is preliminary data.</text>
</comment>
<proteinExistence type="predicted"/>
<gene>
    <name evidence="2" type="ORF">ACFOD7_14195</name>
</gene>